<evidence type="ECO:0000313" key="2">
    <source>
        <dbReference type="Proteomes" id="UP001431784"/>
    </source>
</evidence>
<dbReference type="EMBL" id="JAQZSM010000011">
    <property type="protein sequence ID" value="MDD7971978.1"/>
    <property type="molecule type" value="Genomic_DNA"/>
</dbReference>
<keyword evidence="2" id="KW-1185">Reference proteome</keyword>
<accession>A0ABT5TA44</accession>
<dbReference type="RefSeq" id="WP_274352657.1">
    <property type="nucleotide sequence ID" value="NZ_JAQZSM010000011.1"/>
</dbReference>
<dbReference type="InterPro" id="IPR027417">
    <property type="entry name" value="P-loop_NTPase"/>
</dbReference>
<dbReference type="Gene3D" id="3.40.50.300">
    <property type="entry name" value="P-loop containing nucleotide triphosphate hydrolases"/>
    <property type="match status" value="1"/>
</dbReference>
<dbReference type="SUPFAM" id="SSF52540">
    <property type="entry name" value="P-loop containing nucleoside triphosphate hydrolases"/>
    <property type="match status" value="1"/>
</dbReference>
<dbReference type="Proteomes" id="UP001431784">
    <property type="component" value="Unassembled WGS sequence"/>
</dbReference>
<gene>
    <name evidence="1" type="ORF">PUT78_12800</name>
</gene>
<proteinExistence type="predicted"/>
<protein>
    <submittedName>
        <fullName evidence="1">Sulfotransferase</fullName>
    </submittedName>
</protein>
<organism evidence="1 2">
    <name type="scientific">Roseinatronobacter alkalisoli</name>
    <dbReference type="NCBI Taxonomy" id="3028235"/>
    <lineage>
        <taxon>Bacteria</taxon>
        <taxon>Pseudomonadati</taxon>
        <taxon>Pseudomonadota</taxon>
        <taxon>Alphaproteobacteria</taxon>
        <taxon>Rhodobacterales</taxon>
        <taxon>Paracoccaceae</taxon>
        <taxon>Roseinatronobacter</taxon>
    </lineage>
</organism>
<sequence>MPIYKQAVNHNVTLGRWLKFQMRDALVKLLTRDKEIKINRAHPVFIVGCGHSGTTLLADRLGLHPHVHTIRQETNIFLPSRLRSAASDWLSHSLDLVSDIGKHVLIEKTPKHVHAIEDILRVCPQAVILGLSRNPLDNIGSLKRRFGAIDLCIDRWMIDNCALLDATEKGQVETIKYESLVSNYNYVIASVFDKIGVEPLDADWIEERAKKRELVPKNENQKIRYAEVSRQIENKIGFSASYLTNEEKDVILERTHSVSERLGYSKDFLNDLKGKNR</sequence>
<reference evidence="1" key="1">
    <citation type="submission" date="2023-02" db="EMBL/GenBank/DDBJ databases">
        <title>Description of Roseinatronobacter alkalisoli sp. nov., an alkaliphilic bacerium isolated from soda soil.</title>
        <authorList>
            <person name="Wei W."/>
        </authorList>
    </citation>
    <scope>NUCLEOTIDE SEQUENCE</scope>
    <source>
        <strain evidence="1">HJB301</strain>
    </source>
</reference>
<name>A0ABT5TA44_9RHOB</name>
<comment type="caution">
    <text evidence="1">The sequence shown here is derived from an EMBL/GenBank/DDBJ whole genome shotgun (WGS) entry which is preliminary data.</text>
</comment>
<dbReference type="Pfam" id="PF13469">
    <property type="entry name" value="Sulfotransfer_3"/>
    <property type="match status" value="1"/>
</dbReference>
<evidence type="ECO:0000313" key="1">
    <source>
        <dbReference type="EMBL" id="MDD7971978.1"/>
    </source>
</evidence>